<dbReference type="Proteomes" id="UP001415169">
    <property type="component" value="Unassembled WGS sequence"/>
</dbReference>
<evidence type="ECO:0000313" key="3">
    <source>
        <dbReference type="EMBL" id="GAA4165513.1"/>
    </source>
</evidence>
<keyword evidence="2" id="KW-0812">Transmembrane</keyword>
<organism evidence="3 4">
    <name type="scientific">Gryllotalpicola daejeonensis</name>
    <dbReference type="NCBI Taxonomy" id="993087"/>
    <lineage>
        <taxon>Bacteria</taxon>
        <taxon>Bacillati</taxon>
        <taxon>Actinomycetota</taxon>
        <taxon>Actinomycetes</taxon>
        <taxon>Micrococcales</taxon>
        <taxon>Microbacteriaceae</taxon>
        <taxon>Gryllotalpicola</taxon>
    </lineage>
</organism>
<keyword evidence="4" id="KW-1185">Reference proteome</keyword>
<keyword evidence="2" id="KW-1133">Transmembrane helix</keyword>
<comment type="caution">
    <text evidence="3">The sequence shown here is derived from an EMBL/GenBank/DDBJ whole genome shotgun (WGS) entry which is preliminary data.</text>
</comment>
<accession>A0ABP7ZN66</accession>
<protein>
    <recommendedName>
        <fullName evidence="5">Choice-of-anchor D domain-containing protein</fullName>
    </recommendedName>
</protein>
<feature type="transmembrane region" description="Helical" evidence="2">
    <location>
        <begin position="16"/>
        <end position="40"/>
    </location>
</feature>
<evidence type="ECO:0008006" key="5">
    <source>
        <dbReference type="Google" id="ProtNLM"/>
    </source>
</evidence>
<dbReference type="InterPro" id="IPR043777">
    <property type="entry name" value="DUF5719"/>
</dbReference>
<dbReference type="RefSeq" id="WP_344792578.1">
    <property type="nucleotide sequence ID" value="NZ_BAABBV010000002.1"/>
</dbReference>
<dbReference type="EMBL" id="BAABBV010000002">
    <property type="protein sequence ID" value="GAA4165513.1"/>
    <property type="molecule type" value="Genomic_DNA"/>
</dbReference>
<reference evidence="3" key="2">
    <citation type="submission" date="2023-12" db="EMBL/GenBank/DDBJ databases">
        <authorList>
            <person name="Sun Q."/>
            <person name="Inoue M."/>
        </authorList>
    </citation>
    <scope>NUCLEOTIDE SEQUENCE</scope>
    <source>
        <strain evidence="3">JCM 17590</strain>
    </source>
</reference>
<evidence type="ECO:0000256" key="2">
    <source>
        <dbReference type="SAM" id="Phobius"/>
    </source>
</evidence>
<feature type="region of interest" description="Disordered" evidence="1">
    <location>
        <begin position="89"/>
        <end position="124"/>
    </location>
</feature>
<proteinExistence type="predicted"/>
<evidence type="ECO:0000313" key="4">
    <source>
        <dbReference type="Proteomes" id="UP001415169"/>
    </source>
</evidence>
<dbReference type="Pfam" id="PF18986">
    <property type="entry name" value="DUF5719"/>
    <property type="match status" value="1"/>
</dbReference>
<evidence type="ECO:0000256" key="1">
    <source>
        <dbReference type="SAM" id="MobiDB-lite"/>
    </source>
</evidence>
<sequence length="475" mass="46648">MTEQTNRRASLTRAGVRVLAGAAGIAASVVVVTAVTTLPLPSSQAHAVSRSVTPVPATATAACPGPLLQLGSDASTSAISALSTPQVVSGGAGAKPDAVDLSTTNVNPGGAAPRAYRQPATDGGKEPLVAAAQTVTEKTAEVSGTAAANCVQPDFDQWLVGGATSLGATTLVILDNPGDVSATVAVQPYSEQGLAEAAGGTGIVVKPHSQRVVPLAGLVPNASATVVHVTSTGGTVSAQLQESEVSGVTPQGVEWVGPTAAPAKKLVIPGALFDGTALSAATATDSGDGGVPVLRVLPVGTKDAKLSIGVKPASGKGAGTALTASVGHGVVSEVPLEKAGKGTYTITVDSSEPIVASVHTSTVVAKKGTDFTWYAAATPLKGAAAIPIGGGNATLHLTNTSSDAVTLTLEGKQSSTITVPANGSASHAFTKPDVLRVPDAKGVVASVTFASPGQLAAYVAYPTSASASALTVYKR</sequence>
<keyword evidence="2" id="KW-0472">Membrane</keyword>
<reference evidence="3" key="1">
    <citation type="journal article" date="2014" name="Int. J. Syst. Evol. Microbiol.">
        <title>Complete genome of a new Firmicutes species belonging to the dominant human colonic microbiota ('Ruminococcus bicirculans') reveals two chromosomes and a selective capacity to utilize plant glucans.</title>
        <authorList>
            <consortium name="NISC Comparative Sequencing Program"/>
            <person name="Wegmann U."/>
            <person name="Louis P."/>
            <person name="Goesmann A."/>
            <person name="Henrissat B."/>
            <person name="Duncan S.H."/>
            <person name="Flint H.J."/>
        </authorList>
    </citation>
    <scope>NUCLEOTIDE SEQUENCE</scope>
    <source>
        <strain evidence="3">JCM 17590</strain>
    </source>
</reference>
<name>A0ABP7ZN66_9MICO</name>
<gene>
    <name evidence="3" type="ORF">GCM10022286_28780</name>
</gene>